<evidence type="ECO:0000256" key="1">
    <source>
        <dbReference type="SAM" id="MobiDB-lite"/>
    </source>
</evidence>
<sequence>MIEVSFSSDGYFIMEDGNVSWCGLPRRLYNKINGRQHSLPGVKFVAIADDETYFVLFKDGEYQWNVSEEFDDAVQDSDSHPEFVALGSDGSYFIKFEDGAYCYNNIPHSLHNRLRGRQSHLSPLDKVAMDSEGGYWAQFEDGSYWWGGLGERLSDLLDDNKCQYLALGPNGRYFLSNSNSFYWNCDDNFDSSISEYMDDEDENISEEQYSEEEMSRDDPEEGSDYEFDEWIDPSDIRYTQDSIKQNFRDGSSVHELLRQLRQGMCPSCVPPIQVMQMDGDLWSVDNRRLWAFKKANVSSVPVVYVDPSFCGFYRGDLVQDGWDVIVRQ</sequence>
<comment type="caution">
    <text evidence="2">The sequence shown here is derived from an EMBL/GenBank/DDBJ whole genome shotgun (WGS) entry which is preliminary data.</text>
</comment>
<gene>
    <name evidence="2" type="ORF">AKO1_000849</name>
</gene>
<reference evidence="2 3" key="1">
    <citation type="submission" date="2024-03" db="EMBL/GenBank/DDBJ databases">
        <title>The Acrasis kona genome and developmental transcriptomes reveal deep origins of eukaryotic multicellular pathways.</title>
        <authorList>
            <person name="Sheikh S."/>
            <person name="Fu C.-J."/>
            <person name="Brown M.W."/>
            <person name="Baldauf S.L."/>
        </authorList>
    </citation>
    <scope>NUCLEOTIDE SEQUENCE [LARGE SCALE GENOMIC DNA]</scope>
    <source>
        <strain evidence="2 3">ATCC MYA-3509</strain>
    </source>
</reference>
<proteinExistence type="predicted"/>
<dbReference type="AlphaFoldDB" id="A0AAW2ZDJ5"/>
<feature type="region of interest" description="Disordered" evidence="1">
    <location>
        <begin position="198"/>
        <end position="226"/>
    </location>
</feature>
<keyword evidence="3" id="KW-1185">Reference proteome</keyword>
<evidence type="ECO:0000313" key="2">
    <source>
        <dbReference type="EMBL" id="KAL0487414.1"/>
    </source>
</evidence>
<name>A0AAW2ZDJ5_9EUKA</name>
<accession>A0AAW2ZDJ5</accession>
<protein>
    <submittedName>
        <fullName evidence="2">Uncharacterized protein</fullName>
    </submittedName>
</protein>
<dbReference type="Proteomes" id="UP001431209">
    <property type="component" value="Unassembled WGS sequence"/>
</dbReference>
<dbReference type="EMBL" id="JAOPGA020001338">
    <property type="protein sequence ID" value="KAL0487414.1"/>
    <property type="molecule type" value="Genomic_DNA"/>
</dbReference>
<evidence type="ECO:0000313" key="3">
    <source>
        <dbReference type="Proteomes" id="UP001431209"/>
    </source>
</evidence>
<organism evidence="2 3">
    <name type="scientific">Acrasis kona</name>
    <dbReference type="NCBI Taxonomy" id="1008807"/>
    <lineage>
        <taxon>Eukaryota</taxon>
        <taxon>Discoba</taxon>
        <taxon>Heterolobosea</taxon>
        <taxon>Tetramitia</taxon>
        <taxon>Eutetramitia</taxon>
        <taxon>Acrasidae</taxon>
        <taxon>Acrasis</taxon>
    </lineage>
</organism>